<feature type="transmembrane region" description="Helical" evidence="5">
    <location>
        <begin position="197"/>
        <end position="214"/>
    </location>
</feature>
<feature type="transmembrane region" description="Helical" evidence="5">
    <location>
        <begin position="65"/>
        <end position="87"/>
    </location>
</feature>
<comment type="caution">
    <text evidence="7">The sequence shown here is derived from an EMBL/GenBank/DDBJ whole genome shotgun (WGS) entry which is preliminary data.</text>
</comment>
<keyword evidence="8" id="KW-1185">Reference proteome</keyword>
<organism evidence="7 8">
    <name type="scientific">Corynebacterium lemuris</name>
    <dbReference type="NCBI Taxonomy" id="1859292"/>
    <lineage>
        <taxon>Bacteria</taxon>
        <taxon>Bacillati</taxon>
        <taxon>Actinomycetota</taxon>
        <taxon>Actinomycetes</taxon>
        <taxon>Mycobacteriales</taxon>
        <taxon>Corynebacteriaceae</taxon>
        <taxon>Corynebacterium</taxon>
    </lineage>
</organism>
<feature type="transmembrane region" description="Helical" evidence="5">
    <location>
        <begin position="99"/>
        <end position="119"/>
    </location>
</feature>
<dbReference type="EMBL" id="JANWTC010000007">
    <property type="protein sequence ID" value="MCS5479982.1"/>
    <property type="molecule type" value="Genomic_DNA"/>
</dbReference>
<name>A0ABT2FXK9_9CORY</name>
<dbReference type="Proteomes" id="UP001205965">
    <property type="component" value="Unassembled WGS sequence"/>
</dbReference>
<feature type="domain" description="Peptidase S54 rhomboid" evidence="6">
    <location>
        <begin position="63"/>
        <end position="190"/>
    </location>
</feature>
<keyword evidence="2 5" id="KW-0812">Transmembrane</keyword>
<feature type="transmembrane region" description="Helical" evidence="5">
    <location>
        <begin position="150"/>
        <end position="166"/>
    </location>
</feature>
<dbReference type="RefSeq" id="WP_259428044.1">
    <property type="nucleotide sequence ID" value="NZ_JANWTC010000007.1"/>
</dbReference>
<evidence type="ECO:0000256" key="5">
    <source>
        <dbReference type="SAM" id="Phobius"/>
    </source>
</evidence>
<dbReference type="InterPro" id="IPR050925">
    <property type="entry name" value="Rhomboid_protease_S54"/>
</dbReference>
<feature type="transmembrane region" description="Helical" evidence="5">
    <location>
        <begin position="12"/>
        <end position="30"/>
    </location>
</feature>
<protein>
    <submittedName>
        <fullName evidence="7">Rhomboid family intramembrane serine protease</fullName>
    </submittedName>
</protein>
<dbReference type="Gene3D" id="1.20.1540.10">
    <property type="entry name" value="Rhomboid-like"/>
    <property type="match status" value="1"/>
</dbReference>
<keyword evidence="7" id="KW-0378">Hydrolase</keyword>
<dbReference type="GO" id="GO:0008233">
    <property type="term" value="F:peptidase activity"/>
    <property type="evidence" value="ECO:0007669"/>
    <property type="project" value="UniProtKB-KW"/>
</dbReference>
<dbReference type="InterPro" id="IPR035952">
    <property type="entry name" value="Rhomboid-like_sf"/>
</dbReference>
<evidence type="ECO:0000256" key="3">
    <source>
        <dbReference type="ARBA" id="ARBA00022989"/>
    </source>
</evidence>
<gene>
    <name evidence="7" type="ORF">NYP18_09975</name>
</gene>
<reference evidence="7 8" key="1">
    <citation type="submission" date="2022-08" db="EMBL/GenBank/DDBJ databases">
        <title>YIM 101645 draft genome.</title>
        <authorList>
            <person name="Chen X."/>
        </authorList>
    </citation>
    <scope>NUCLEOTIDE SEQUENCE [LARGE SCALE GENOMIC DNA]</scope>
    <source>
        <strain evidence="7 8">YIM 101645</strain>
    </source>
</reference>
<dbReference type="Pfam" id="PF01694">
    <property type="entry name" value="Rhomboid"/>
    <property type="match status" value="1"/>
</dbReference>
<keyword evidence="3 5" id="KW-1133">Transmembrane helix</keyword>
<evidence type="ECO:0000313" key="8">
    <source>
        <dbReference type="Proteomes" id="UP001205965"/>
    </source>
</evidence>
<dbReference type="PANTHER" id="PTHR43731:SF26">
    <property type="entry name" value="RHOMBOID-LIKE PROTEIN 10, CHLOROPLASTIC"/>
    <property type="match status" value="1"/>
</dbReference>
<comment type="subcellular location">
    <subcellularLocation>
        <location evidence="1">Membrane</location>
        <topology evidence="1">Multi-pass membrane protein</topology>
    </subcellularLocation>
</comment>
<evidence type="ECO:0000256" key="2">
    <source>
        <dbReference type="ARBA" id="ARBA00022692"/>
    </source>
</evidence>
<dbReference type="InterPro" id="IPR022764">
    <property type="entry name" value="Peptidase_S54_rhomboid_dom"/>
</dbReference>
<evidence type="ECO:0000256" key="4">
    <source>
        <dbReference type="ARBA" id="ARBA00023136"/>
    </source>
</evidence>
<dbReference type="SUPFAM" id="SSF144091">
    <property type="entry name" value="Rhomboid-like"/>
    <property type="match status" value="1"/>
</dbReference>
<keyword evidence="4 5" id="KW-0472">Membrane</keyword>
<dbReference type="GO" id="GO:0006508">
    <property type="term" value="P:proteolysis"/>
    <property type="evidence" value="ECO:0007669"/>
    <property type="project" value="UniProtKB-KW"/>
</dbReference>
<evidence type="ECO:0000313" key="7">
    <source>
        <dbReference type="EMBL" id="MCS5479982.1"/>
    </source>
</evidence>
<dbReference type="PANTHER" id="PTHR43731">
    <property type="entry name" value="RHOMBOID PROTEASE"/>
    <property type="match status" value="1"/>
</dbReference>
<keyword evidence="7" id="KW-0645">Protease</keyword>
<feature type="transmembrane region" description="Helical" evidence="5">
    <location>
        <begin position="125"/>
        <end position="143"/>
    </location>
</feature>
<evidence type="ECO:0000256" key="1">
    <source>
        <dbReference type="ARBA" id="ARBA00004141"/>
    </source>
</evidence>
<evidence type="ECO:0000259" key="6">
    <source>
        <dbReference type="Pfam" id="PF01694"/>
    </source>
</evidence>
<feature type="transmembrane region" description="Helical" evidence="5">
    <location>
        <begin position="172"/>
        <end position="190"/>
    </location>
</feature>
<sequence>MITLRRWWHDVPATTLFTLMAVVVYAITALQSRSLMYNLSGSSLGDSWLLYGPEVSEGGLDRFRALGAVFLHIDLGHVAINGFLLLLIGREIERFAGTALYAAAFLAGGIGASATVLWLDWPTPTAGASGAIFALMVLLVGITRVRGGDLRAPLVLIGVNVVYTFIAPSVSLWGHLGGLFAGLLMVFFFVHPDTRVRWGGVIGVLALACALVLLV</sequence>
<accession>A0ABT2FXK9</accession>
<proteinExistence type="predicted"/>